<accession>A0A161TCZ1</accession>
<feature type="region of interest" description="Disordered" evidence="1">
    <location>
        <begin position="476"/>
        <end position="501"/>
    </location>
</feature>
<keyword evidence="4" id="KW-1185">Reference proteome</keyword>
<dbReference type="OMA" id="RTELWLM"/>
<feature type="domain" description="Methyltransferase type 11" evidence="2">
    <location>
        <begin position="698"/>
        <end position="775"/>
    </location>
</feature>
<evidence type="ECO:0000256" key="1">
    <source>
        <dbReference type="SAM" id="MobiDB-lite"/>
    </source>
</evidence>
<feature type="region of interest" description="Disordered" evidence="1">
    <location>
        <begin position="145"/>
        <end position="166"/>
    </location>
</feature>
<dbReference type="AlphaFoldDB" id="A0A161TCZ1"/>
<dbReference type="InParanoid" id="A0A161TCZ1"/>
<feature type="compositionally biased region" description="Low complexity" evidence="1">
    <location>
        <begin position="75"/>
        <end position="89"/>
    </location>
</feature>
<dbReference type="Pfam" id="PF08241">
    <property type="entry name" value="Methyltransf_11"/>
    <property type="match status" value="1"/>
</dbReference>
<dbReference type="EMBL" id="KV407457">
    <property type="protein sequence ID" value="KZF23677.1"/>
    <property type="molecule type" value="Genomic_DNA"/>
</dbReference>
<gene>
    <name evidence="3" type="ORF">L228DRAFT_246515</name>
</gene>
<dbReference type="GeneID" id="28897573"/>
<dbReference type="SUPFAM" id="SSF53335">
    <property type="entry name" value="S-adenosyl-L-methionine-dependent methyltransferases"/>
    <property type="match status" value="1"/>
</dbReference>
<reference evidence="3 4" key="1">
    <citation type="journal article" date="2016" name="Fungal Biol.">
        <title>The genome of Xylona heveae provides a window into fungal endophytism.</title>
        <authorList>
            <person name="Gazis R."/>
            <person name="Kuo A."/>
            <person name="Riley R."/>
            <person name="LaButti K."/>
            <person name="Lipzen A."/>
            <person name="Lin J."/>
            <person name="Amirebrahimi M."/>
            <person name="Hesse C.N."/>
            <person name="Spatafora J.W."/>
            <person name="Henrissat B."/>
            <person name="Hainaut M."/>
            <person name="Grigoriev I.V."/>
            <person name="Hibbett D.S."/>
        </authorList>
    </citation>
    <scope>NUCLEOTIDE SEQUENCE [LARGE SCALE GENOMIC DNA]</scope>
    <source>
        <strain evidence="3 4">TC161</strain>
    </source>
</reference>
<feature type="compositionally biased region" description="Polar residues" evidence="1">
    <location>
        <begin position="98"/>
        <end position="108"/>
    </location>
</feature>
<feature type="region of interest" description="Disordered" evidence="1">
    <location>
        <begin position="71"/>
        <end position="108"/>
    </location>
</feature>
<dbReference type="STRING" id="1328760.A0A161TCZ1"/>
<proteinExistence type="predicted"/>
<evidence type="ECO:0000259" key="2">
    <source>
        <dbReference type="Pfam" id="PF08241"/>
    </source>
</evidence>
<name>A0A161TCZ1_XYLHT</name>
<feature type="compositionally biased region" description="Polar residues" evidence="1">
    <location>
        <begin position="1"/>
        <end position="12"/>
    </location>
</feature>
<dbReference type="GO" id="GO:0008757">
    <property type="term" value="F:S-adenosylmethionine-dependent methyltransferase activity"/>
    <property type="evidence" value="ECO:0007669"/>
    <property type="project" value="InterPro"/>
</dbReference>
<evidence type="ECO:0000313" key="4">
    <source>
        <dbReference type="Proteomes" id="UP000076632"/>
    </source>
</evidence>
<dbReference type="InterPro" id="IPR029063">
    <property type="entry name" value="SAM-dependent_MTases_sf"/>
</dbReference>
<protein>
    <recommendedName>
        <fullName evidence="2">Methyltransferase type 11 domain-containing protein</fullName>
    </recommendedName>
</protein>
<dbReference type="Gene3D" id="3.40.50.150">
    <property type="entry name" value="Vaccinia Virus protein VP39"/>
    <property type="match status" value="1"/>
</dbReference>
<dbReference type="InterPro" id="IPR013216">
    <property type="entry name" value="Methyltransf_11"/>
</dbReference>
<dbReference type="OrthoDB" id="10256176at2759"/>
<organism evidence="3 4">
    <name type="scientific">Xylona heveae (strain CBS 132557 / TC161)</name>
    <dbReference type="NCBI Taxonomy" id="1328760"/>
    <lineage>
        <taxon>Eukaryota</taxon>
        <taxon>Fungi</taxon>
        <taxon>Dikarya</taxon>
        <taxon>Ascomycota</taxon>
        <taxon>Pezizomycotina</taxon>
        <taxon>Xylonomycetes</taxon>
        <taxon>Xylonales</taxon>
        <taxon>Xylonaceae</taxon>
        <taxon>Xylona</taxon>
    </lineage>
</organism>
<sequence>MESSHLPTTTYESPRPGQARHPRLNTIIEDVFQCDIRPFLRDGNGTPIDKPTLIISPPSIESVPTLCHGGVLTTSNSPESAASISPESPWNNRRHGSRSTQFMQAEQQQSLNVDLSEDKLLPKTGSPVFNPHRNRYPSLTIPTWSTSPHTNECHKSSPVPPTPPPKIPMSPAALSFLSRDLPAANATPSLDGSVTSEQMANLSAPATPDSTMKMSEVQDWGMSTPNSTAGQGRSNQDGLREQYLLSPVDYHARLPRRHTVEVLSAEEDMHPLEQITEEDSDVHSLEHLSRESPIELSQGLTDDKWDDTNNVPAEKEPEMEQVSAIDFYRYAPKTPSAASRASLGALTQLSIPSPRDFFASLEPGTRHTWAPKSPHPPSSATAERFYGYPWLREEEKMPEHIVGSVEQIREPEVVEIQMEPEELAKLTSTLKEQPFHDFDENYERGLRQLASANLDRTSSWLVAQTTYLNALREAPAPEDDENVANEHNLPSESAPKATEPVVKKSVRFQEDIQPEPMERRPLPKIPGDSLYYHAFQHLIRTAGRLDAFTYQQARIEALRAARISLPSAYRDQLLGLYYLVDPITRPLLRRPISLMPPPGHPQEGDSPEKKIIERKERESQALDQIRFSTWNVQALKMLNGGHLLMSPARKLLARSKTTPQAKDTPRNRARVLDLGGQSTCDWAWLCALEYRQVKTYTVLSKEQAGNETCRSPFNHRRVTVPHLWKLPFRDNFFDVISARSLYMFLKTDRPPEQMADEYDLCLKECLRCLKPGGYLEFMVMDSDIIRAGPRAMATSVEFGFNLKTRGYESTPTRSWIGRLKNAGFGQVKRAWLFLPLAAAPPANPPQAPQDEKADVANTGNTAHVAGLTGLVGTLAWERWMLKLHMEMGKSEERLLEGINSIVAEGEQTGAGWRCLTGWARKPTGKAALRK</sequence>
<feature type="region of interest" description="Disordered" evidence="1">
    <location>
        <begin position="1"/>
        <end position="20"/>
    </location>
</feature>
<dbReference type="Proteomes" id="UP000076632">
    <property type="component" value="Unassembled WGS sequence"/>
</dbReference>
<evidence type="ECO:0000313" key="3">
    <source>
        <dbReference type="EMBL" id="KZF23677.1"/>
    </source>
</evidence>
<dbReference type="RefSeq" id="XP_018189232.1">
    <property type="nucleotide sequence ID" value="XM_018332436.1"/>
</dbReference>